<dbReference type="AlphaFoldDB" id="A0AAD7WKH9"/>
<name>A0AAD7WKH9_9TELE</name>
<keyword evidence="2" id="KW-1185">Reference proteome</keyword>
<reference evidence="1" key="1">
    <citation type="journal article" date="2023" name="Science">
        <title>Genome structures resolve the early diversification of teleost fishes.</title>
        <authorList>
            <person name="Parey E."/>
            <person name="Louis A."/>
            <person name="Montfort J."/>
            <person name="Bouchez O."/>
            <person name="Roques C."/>
            <person name="Iampietro C."/>
            <person name="Lluch J."/>
            <person name="Castinel A."/>
            <person name="Donnadieu C."/>
            <person name="Desvignes T."/>
            <person name="Floi Bucao C."/>
            <person name="Jouanno E."/>
            <person name="Wen M."/>
            <person name="Mejri S."/>
            <person name="Dirks R."/>
            <person name="Jansen H."/>
            <person name="Henkel C."/>
            <person name="Chen W.J."/>
            <person name="Zahm M."/>
            <person name="Cabau C."/>
            <person name="Klopp C."/>
            <person name="Thompson A.W."/>
            <person name="Robinson-Rechavi M."/>
            <person name="Braasch I."/>
            <person name="Lecointre G."/>
            <person name="Bobe J."/>
            <person name="Postlethwait J.H."/>
            <person name="Berthelot C."/>
            <person name="Roest Crollius H."/>
            <person name="Guiguen Y."/>
        </authorList>
    </citation>
    <scope>NUCLEOTIDE SEQUENCE</scope>
    <source>
        <strain evidence="1">NC1722</strain>
    </source>
</reference>
<accession>A0AAD7WKH9</accession>
<gene>
    <name evidence="1" type="ORF">AAFF_G00400740</name>
</gene>
<evidence type="ECO:0000313" key="2">
    <source>
        <dbReference type="Proteomes" id="UP001221898"/>
    </source>
</evidence>
<proteinExistence type="predicted"/>
<sequence length="101" mass="10780">MAPGCCQAVISAANIPDERVKSRSAEDFKGLIGLRLEGSLSLSFNLMPCLWRFSEICGDPWPRSVAAGHMPALHLLLPLGEGRGVAVETCSSGLSSDRRPD</sequence>
<comment type="caution">
    <text evidence="1">The sequence shown here is derived from an EMBL/GenBank/DDBJ whole genome shotgun (WGS) entry which is preliminary data.</text>
</comment>
<dbReference type="EMBL" id="JAINUG010000079">
    <property type="protein sequence ID" value="KAJ8400035.1"/>
    <property type="molecule type" value="Genomic_DNA"/>
</dbReference>
<protein>
    <submittedName>
        <fullName evidence="1">Uncharacterized protein</fullName>
    </submittedName>
</protein>
<evidence type="ECO:0000313" key="1">
    <source>
        <dbReference type="EMBL" id="KAJ8400035.1"/>
    </source>
</evidence>
<dbReference type="Proteomes" id="UP001221898">
    <property type="component" value="Unassembled WGS sequence"/>
</dbReference>
<organism evidence="1 2">
    <name type="scientific">Aldrovandia affinis</name>
    <dbReference type="NCBI Taxonomy" id="143900"/>
    <lineage>
        <taxon>Eukaryota</taxon>
        <taxon>Metazoa</taxon>
        <taxon>Chordata</taxon>
        <taxon>Craniata</taxon>
        <taxon>Vertebrata</taxon>
        <taxon>Euteleostomi</taxon>
        <taxon>Actinopterygii</taxon>
        <taxon>Neopterygii</taxon>
        <taxon>Teleostei</taxon>
        <taxon>Notacanthiformes</taxon>
        <taxon>Halosauridae</taxon>
        <taxon>Aldrovandia</taxon>
    </lineage>
</organism>